<evidence type="ECO:0000256" key="3">
    <source>
        <dbReference type="RuleBase" id="RU000363"/>
    </source>
</evidence>
<evidence type="ECO:0000313" key="6">
    <source>
        <dbReference type="Proteomes" id="UP000029868"/>
    </source>
</evidence>
<dbReference type="SMART" id="SM00822">
    <property type="entry name" value="PKS_KR"/>
    <property type="match status" value="1"/>
</dbReference>
<dbReference type="SUPFAM" id="SSF51735">
    <property type="entry name" value="NAD(P)-binding Rossmann-fold domains"/>
    <property type="match status" value="1"/>
</dbReference>
<comment type="caution">
    <text evidence="5">The sequence shown here is derived from an EMBL/GenBank/DDBJ whole genome shotgun (WGS) entry which is preliminary data.</text>
</comment>
<dbReference type="EMBL" id="JQEC01000021">
    <property type="protein sequence ID" value="KGJ94019.1"/>
    <property type="molecule type" value="Genomic_DNA"/>
</dbReference>
<dbReference type="InterPro" id="IPR020904">
    <property type="entry name" value="Sc_DH/Rdtase_CS"/>
</dbReference>
<sequence>MTNQTSAEMKNTNVLLTGATGGMGVAFSKLLLKKGANLVLIGRDKTKLQQLKDELLASDKSIKNGVINTVKVFVVDLVEAKQRAHLIEYLTTLPFEINLLINNAGINQLSLLEQTSESEVNRIISTNAIAPIQLTQALLPILLKQPCAQIINIGSTFGSIGYPGYSAYCASKFALRGFSETLSRELADTDVSVKYLAPRATNTSLISENIEQLNDALNTHTDLPEVVAKELLSLIKQNKTERYIGWPENIFVRLNALFPAIVGNSIVKQLPIIKTFARVSLR</sequence>
<evidence type="ECO:0000259" key="4">
    <source>
        <dbReference type="SMART" id="SM00822"/>
    </source>
</evidence>
<reference evidence="5 6" key="1">
    <citation type="submission" date="2014-08" db="EMBL/GenBank/DDBJ databases">
        <title>Genomic and Phenotypic Diversity of Colwellia psychrerythraea strains from Disparate Marine Basins.</title>
        <authorList>
            <person name="Techtmann S.M."/>
            <person name="Stelling S.C."/>
            <person name="Utturkar S.M."/>
            <person name="Alshibli N."/>
            <person name="Harris A."/>
            <person name="Brown S.D."/>
            <person name="Hazen T.C."/>
        </authorList>
    </citation>
    <scope>NUCLEOTIDE SEQUENCE [LARGE SCALE GENOMIC DNA]</scope>
    <source>
        <strain evidence="5 6">GAB14E</strain>
    </source>
</reference>
<dbReference type="AlphaFoldDB" id="A0A099KTC7"/>
<gene>
    <name evidence="5" type="ORF">GAB14E_2574</name>
</gene>
<dbReference type="Pfam" id="PF00106">
    <property type="entry name" value="adh_short"/>
    <property type="match status" value="1"/>
</dbReference>
<dbReference type="InterPro" id="IPR002347">
    <property type="entry name" value="SDR_fam"/>
</dbReference>
<dbReference type="PROSITE" id="PS00061">
    <property type="entry name" value="ADH_SHORT"/>
    <property type="match status" value="1"/>
</dbReference>
<dbReference type="GO" id="GO:0016020">
    <property type="term" value="C:membrane"/>
    <property type="evidence" value="ECO:0007669"/>
    <property type="project" value="TreeGrafter"/>
</dbReference>
<feature type="domain" description="Ketoreductase" evidence="4">
    <location>
        <begin position="12"/>
        <end position="190"/>
    </location>
</feature>
<dbReference type="PATRIC" id="fig|28229.3.peg.2194"/>
<dbReference type="PANTHER" id="PTHR44196">
    <property type="entry name" value="DEHYDROGENASE/REDUCTASE SDR FAMILY MEMBER 7B"/>
    <property type="match status" value="1"/>
</dbReference>
<proteinExistence type="inferred from homology"/>
<evidence type="ECO:0000256" key="1">
    <source>
        <dbReference type="ARBA" id="ARBA00006484"/>
    </source>
</evidence>
<accession>A0A099KTC7</accession>
<dbReference type="Gene3D" id="3.40.50.720">
    <property type="entry name" value="NAD(P)-binding Rossmann-like Domain"/>
    <property type="match status" value="1"/>
</dbReference>
<evidence type="ECO:0000256" key="2">
    <source>
        <dbReference type="ARBA" id="ARBA00023002"/>
    </source>
</evidence>
<protein>
    <submittedName>
        <fullName evidence="5">Short-chain dehydrogenase/reductase SDR</fullName>
    </submittedName>
</protein>
<dbReference type="GO" id="GO:0016491">
    <property type="term" value="F:oxidoreductase activity"/>
    <property type="evidence" value="ECO:0007669"/>
    <property type="project" value="UniProtKB-KW"/>
</dbReference>
<organism evidence="5 6">
    <name type="scientific">Colwellia psychrerythraea</name>
    <name type="common">Vibrio psychroerythus</name>
    <dbReference type="NCBI Taxonomy" id="28229"/>
    <lineage>
        <taxon>Bacteria</taxon>
        <taxon>Pseudomonadati</taxon>
        <taxon>Pseudomonadota</taxon>
        <taxon>Gammaproteobacteria</taxon>
        <taxon>Alteromonadales</taxon>
        <taxon>Colwelliaceae</taxon>
        <taxon>Colwellia</taxon>
    </lineage>
</organism>
<dbReference type="RefSeq" id="WP_052093662.1">
    <property type="nucleotide sequence ID" value="NZ_JQEC01000021.1"/>
</dbReference>
<dbReference type="InterPro" id="IPR057326">
    <property type="entry name" value="KR_dom"/>
</dbReference>
<comment type="similarity">
    <text evidence="1 3">Belongs to the short-chain dehydrogenases/reductases (SDR) family.</text>
</comment>
<evidence type="ECO:0000313" key="5">
    <source>
        <dbReference type="EMBL" id="KGJ94019.1"/>
    </source>
</evidence>
<dbReference type="Proteomes" id="UP000029868">
    <property type="component" value="Unassembled WGS sequence"/>
</dbReference>
<dbReference type="PANTHER" id="PTHR44196:SF1">
    <property type="entry name" value="DEHYDROGENASE_REDUCTASE SDR FAMILY MEMBER 7B"/>
    <property type="match status" value="1"/>
</dbReference>
<dbReference type="PRINTS" id="PR00080">
    <property type="entry name" value="SDRFAMILY"/>
</dbReference>
<dbReference type="PRINTS" id="PR00081">
    <property type="entry name" value="GDHRDH"/>
</dbReference>
<dbReference type="InterPro" id="IPR036291">
    <property type="entry name" value="NAD(P)-bd_dom_sf"/>
</dbReference>
<dbReference type="NCBIfam" id="NF006565">
    <property type="entry name" value="PRK09072.1"/>
    <property type="match status" value="1"/>
</dbReference>
<dbReference type="OrthoDB" id="4690547at2"/>
<name>A0A099KTC7_COLPS</name>
<keyword evidence="2" id="KW-0560">Oxidoreductase</keyword>